<dbReference type="PIRSF" id="PIRSF017184">
    <property type="entry name" value="Nnr"/>
    <property type="match status" value="1"/>
</dbReference>
<feature type="binding site" evidence="17">
    <location>
        <position position="380"/>
    </location>
    <ligand>
        <name>(6S)-NADPHX</name>
        <dbReference type="ChEBI" id="CHEBI:64076"/>
    </ligand>
</feature>
<keyword evidence="9 18" id="KW-0630">Potassium</keyword>
<comment type="function">
    <text evidence="14 19">Bifunctional enzyme that catalyzes the epimerization of the S- and R-forms of NAD(P)HX and the dehydration of the S-form of NAD(P)HX at the expense of ADP, which is converted to AMP. This allows the repair of both epimers of NAD(P)HX, a damaged form of NAD(P)H that is a result of enzymatic or heat-dependent hydration.</text>
</comment>
<dbReference type="OrthoDB" id="9806925at2"/>
<dbReference type="Proteomes" id="UP000266327">
    <property type="component" value="Unassembled WGS sequence"/>
</dbReference>
<evidence type="ECO:0000256" key="19">
    <source>
        <dbReference type="PIRNR" id="PIRNR017184"/>
    </source>
</evidence>
<evidence type="ECO:0000256" key="18">
    <source>
        <dbReference type="HAMAP-Rule" id="MF_01966"/>
    </source>
</evidence>
<dbReference type="HAMAP" id="MF_01965">
    <property type="entry name" value="NADHX_dehydratase"/>
    <property type="match status" value="1"/>
</dbReference>
<dbReference type="RefSeq" id="WP_119784555.1">
    <property type="nucleotide sequence ID" value="NZ_QYUQ01000002.1"/>
</dbReference>
<comment type="cofactor">
    <cofactor evidence="17">
        <name>Mg(2+)</name>
        <dbReference type="ChEBI" id="CHEBI:18420"/>
    </cofactor>
</comment>
<evidence type="ECO:0000256" key="17">
    <source>
        <dbReference type="HAMAP-Rule" id="MF_01965"/>
    </source>
</evidence>
<dbReference type="InterPro" id="IPR029056">
    <property type="entry name" value="Ribokinase-like"/>
</dbReference>
<feature type="binding site" evidence="18">
    <location>
        <position position="137"/>
    </location>
    <ligand>
        <name>K(+)</name>
        <dbReference type="ChEBI" id="CHEBI:29103"/>
    </ligand>
</feature>
<keyword evidence="8 17" id="KW-0521">NADP</keyword>
<dbReference type="HAMAP" id="MF_01966">
    <property type="entry name" value="NADHX_epimerase"/>
    <property type="match status" value="1"/>
</dbReference>
<dbReference type="GO" id="GO:0052856">
    <property type="term" value="F:NAD(P)HX epimerase activity"/>
    <property type="evidence" value="ECO:0007669"/>
    <property type="project" value="UniProtKB-UniRule"/>
</dbReference>
<feature type="binding site" evidence="17">
    <location>
        <position position="447"/>
    </location>
    <ligand>
        <name>(6S)-NADPHX</name>
        <dbReference type="ChEBI" id="CHEBI:64076"/>
    </ligand>
</feature>
<dbReference type="InterPro" id="IPR004443">
    <property type="entry name" value="YjeF_N_dom"/>
</dbReference>
<comment type="catalytic activity">
    <reaction evidence="15 17 19">
        <text>(6S)-NADHX + ADP = AMP + phosphate + NADH + H(+)</text>
        <dbReference type="Rhea" id="RHEA:32223"/>
        <dbReference type="ChEBI" id="CHEBI:15378"/>
        <dbReference type="ChEBI" id="CHEBI:43474"/>
        <dbReference type="ChEBI" id="CHEBI:57945"/>
        <dbReference type="ChEBI" id="CHEBI:64074"/>
        <dbReference type="ChEBI" id="CHEBI:456215"/>
        <dbReference type="ChEBI" id="CHEBI:456216"/>
        <dbReference type="EC" id="4.2.1.136"/>
    </reaction>
</comment>
<evidence type="ECO:0000256" key="15">
    <source>
        <dbReference type="ARBA" id="ARBA00048238"/>
    </source>
</evidence>
<comment type="catalytic activity">
    <reaction evidence="2 18 19">
        <text>(6R)-NADPHX = (6S)-NADPHX</text>
        <dbReference type="Rhea" id="RHEA:32227"/>
        <dbReference type="ChEBI" id="CHEBI:64076"/>
        <dbReference type="ChEBI" id="CHEBI:64077"/>
        <dbReference type="EC" id="5.1.99.6"/>
    </reaction>
</comment>
<dbReference type="SUPFAM" id="SSF53613">
    <property type="entry name" value="Ribokinase-like"/>
    <property type="match status" value="1"/>
</dbReference>
<evidence type="ECO:0000256" key="13">
    <source>
        <dbReference type="ARBA" id="ARBA00023268"/>
    </source>
</evidence>
<dbReference type="PANTHER" id="PTHR12592:SF0">
    <property type="entry name" value="ATP-DEPENDENT (S)-NAD(P)H-HYDRATE DEHYDRATASE"/>
    <property type="match status" value="1"/>
</dbReference>
<feature type="domain" description="YjeF N-terminal" evidence="21">
    <location>
        <begin position="10"/>
        <end position="230"/>
    </location>
</feature>
<dbReference type="GO" id="GO:0046872">
    <property type="term" value="F:metal ion binding"/>
    <property type="evidence" value="ECO:0007669"/>
    <property type="project" value="UniProtKB-UniRule"/>
</dbReference>
<keyword evidence="6 17" id="KW-0547">Nucleotide-binding</keyword>
<keyword evidence="5 18" id="KW-0479">Metal-binding</keyword>
<dbReference type="SUPFAM" id="SSF64153">
    <property type="entry name" value="YjeF N-terminal domain-like"/>
    <property type="match status" value="1"/>
</dbReference>
<keyword evidence="12 17" id="KW-0456">Lyase</keyword>
<dbReference type="Gene3D" id="3.40.50.10260">
    <property type="entry name" value="YjeF N-terminal domain"/>
    <property type="match status" value="1"/>
</dbReference>
<organism evidence="22 23">
    <name type="scientific">Noviherbaspirillum sedimenti</name>
    <dbReference type="NCBI Taxonomy" id="2320865"/>
    <lineage>
        <taxon>Bacteria</taxon>
        <taxon>Pseudomonadati</taxon>
        <taxon>Pseudomonadota</taxon>
        <taxon>Betaproteobacteria</taxon>
        <taxon>Burkholderiales</taxon>
        <taxon>Oxalobacteraceae</taxon>
        <taxon>Noviherbaspirillum</taxon>
    </lineage>
</organism>
<comment type="caution">
    <text evidence="18">Lacks conserved residue(s) required for the propagation of feature annotation.</text>
</comment>
<evidence type="ECO:0000256" key="2">
    <source>
        <dbReference type="ARBA" id="ARBA00000909"/>
    </source>
</evidence>
<comment type="function">
    <text evidence="17">Catalyzes the dehydration of the S-form of NAD(P)HX at the expense of ADP, which is converted to AMP. Together with NAD(P)HX epimerase, which catalyzes the epimerization of the S- and R-forms, the enzyme allows the repair of both epimers of NAD(P)HX, a damaged form of NAD(P)H that is a result of enzymatic or heat-dependent hydration.</text>
</comment>
<comment type="similarity">
    <text evidence="18">Belongs to the NnrE/AIBP family.</text>
</comment>
<feature type="binding site" evidence="18">
    <location>
        <begin position="141"/>
        <end position="147"/>
    </location>
    <ligand>
        <name>(6S)-NADPHX</name>
        <dbReference type="ChEBI" id="CHEBI:64076"/>
    </ligand>
</feature>
<keyword evidence="11 18" id="KW-0413">Isomerase</keyword>
<evidence type="ECO:0000256" key="11">
    <source>
        <dbReference type="ARBA" id="ARBA00023235"/>
    </source>
</evidence>
<evidence type="ECO:0000259" key="21">
    <source>
        <dbReference type="PROSITE" id="PS51385"/>
    </source>
</evidence>
<comment type="function">
    <text evidence="18">Catalyzes the epimerization of the S- and R-forms of NAD(P)HX, a damaged form of NAD(P)H that is a result of enzymatic or heat-dependent hydration. This is a prerequisite for the S-specific NAD(P)H-hydrate dehydratase to allow the repair of both epimers of NAD(P)HX.</text>
</comment>
<comment type="similarity">
    <text evidence="17">Belongs to the NnrD/CARKD family.</text>
</comment>
<evidence type="ECO:0000256" key="8">
    <source>
        <dbReference type="ARBA" id="ARBA00022857"/>
    </source>
</evidence>
<dbReference type="EMBL" id="QYUQ01000002">
    <property type="protein sequence ID" value="RJG01105.1"/>
    <property type="molecule type" value="Genomic_DNA"/>
</dbReference>
<dbReference type="GO" id="GO:0005524">
    <property type="term" value="F:ATP binding"/>
    <property type="evidence" value="ECO:0007669"/>
    <property type="project" value="UniProtKB-UniRule"/>
</dbReference>
<dbReference type="GO" id="GO:0046496">
    <property type="term" value="P:nicotinamide nucleotide metabolic process"/>
    <property type="evidence" value="ECO:0007669"/>
    <property type="project" value="UniProtKB-UniRule"/>
</dbReference>
<feature type="binding site" evidence="17">
    <location>
        <position position="327"/>
    </location>
    <ligand>
        <name>(6S)-NADPHX</name>
        <dbReference type="ChEBI" id="CHEBI:64076"/>
    </ligand>
</feature>
<evidence type="ECO:0000256" key="4">
    <source>
        <dbReference type="ARBA" id="ARBA00009524"/>
    </source>
</evidence>
<comment type="catalytic activity">
    <reaction evidence="1 18 19">
        <text>(6R)-NADHX = (6S)-NADHX</text>
        <dbReference type="Rhea" id="RHEA:32215"/>
        <dbReference type="ChEBI" id="CHEBI:64074"/>
        <dbReference type="ChEBI" id="CHEBI:64075"/>
        <dbReference type="EC" id="5.1.99.6"/>
    </reaction>
</comment>
<evidence type="ECO:0000256" key="14">
    <source>
        <dbReference type="ARBA" id="ARBA00025153"/>
    </source>
</evidence>
<evidence type="ECO:0000256" key="7">
    <source>
        <dbReference type="ARBA" id="ARBA00022840"/>
    </source>
</evidence>
<keyword evidence="13" id="KW-0511">Multifunctional enzyme</keyword>
<dbReference type="NCBIfam" id="TIGR00197">
    <property type="entry name" value="yjeF_nterm"/>
    <property type="match status" value="1"/>
</dbReference>
<dbReference type="InterPro" id="IPR030677">
    <property type="entry name" value="Nnr"/>
</dbReference>
<dbReference type="PANTHER" id="PTHR12592">
    <property type="entry name" value="ATP-DEPENDENT (S)-NAD(P)H-HYDRATE DEHYDRATASE FAMILY MEMBER"/>
    <property type="match status" value="1"/>
</dbReference>
<dbReference type="Gene3D" id="3.40.1190.20">
    <property type="match status" value="1"/>
</dbReference>
<evidence type="ECO:0000256" key="12">
    <source>
        <dbReference type="ARBA" id="ARBA00023239"/>
    </source>
</evidence>
<feature type="binding site" evidence="18">
    <location>
        <begin position="61"/>
        <end position="65"/>
    </location>
    <ligand>
        <name>(6S)-NADPHX</name>
        <dbReference type="ChEBI" id="CHEBI:64076"/>
    </ligand>
</feature>
<proteinExistence type="inferred from homology"/>
<accession>A0A3A3G0E5</accession>
<feature type="binding site" evidence="18">
    <location>
        <position position="173"/>
    </location>
    <ligand>
        <name>K(+)</name>
        <dbReference type="ChEBI" id="CHEBI:29103"/>
    </ligand>
</feature>
<evidence type="ECO:0000256" key="10">
    <source>
        <dbReference type="ARBA" id="ARBA00023027"/>
    </source>
</evidence>
<comment type="subunit">
    <text evidence="17">Homotetramer.</text>
</comment>
<evidence type="ECO:0000256" key="6">
    <source>
        <dbReference type="ARBA" id="ARBA00022741"/>
    </source>
</evidence>
<dbReference type="InterPro" id="IPR036652">
    <property type="entry name" value="YjeF_N_dom_sf"/>
</dbReference>
<dbReference type="PROSITE" id="PS51383">
    <property type="entry name" value="YJEF_C_3"/>
    <property type="match status" value="1"/>
</dbReference>
<evidence type="ECO:0000256" key="16">
    <source>
        <dbReference type="ARBA" id="ARBA00049209"/>
    </source>
</evidence>
<sequence>MNELYTVAEIRQIEQAALAGLPAGTLMQRAGAAAMQMALAMLDNASIASAPRVLVLAGPGNNGGDALDVAARLAQAGIEVTVALYAVAERQPQDARAALGRAQAGAATLLAPGDPGDSAAPSAAGSIYQRHWDLVIDGLFGIGLARPLAGAMRAMVEFINTLPCQVLALDIPSGLDADTGDIVGPGGIAVRAHRTITFIADKPGLHTCHGRDHAGQVSIATLDIDPALLPPAQAFLNGPILFADALRPRPQNSHKGSFGDVAVLGGAHGMQGAPILAARAALHCGAGRVFACFVDEAPGYDPAQPELMCRHAGDFDFSKTTVVAGPGSGGASRANELLARVLDLPVPLVLDADALNLVAADRALQQRLAARTGATILTPHPLEAARLLAVSAGVIQADRLAAARQLAARFQAIVILKGSGSVIARPDGSVAINPSGNPALATAGTGDVLAGVCGALLAQHLPPWQAALSAAWLHGHAADRLVEAGVGPVGLSASELIPAIRTALNALNALCTLGALGALGAQITVNAH</sequence>
<dbReference type="EC" id="5.1.99.6" evidence="19"/>
<dbReference type="PROSITE" id="PS51385">
    <property type="entry name" value="YJEF_N"/>
    <property type="match status" value="1"/>
</dbReference>
<keyword evidence="7 17" id="KW-0067">ATP-binding</keyword>
<gene>
    <name evidence="18" type="primary">nnrE</name>
    <name evidence="17" type="synonym">nnrD</name>
    <name evidence="22" type="ORF">D3878_05495</name>
</gene>
<dbReference type="GO" id="GO:0052855">
    <property type="term" value="F:ADP-dependent NAD(P)H-hydrate dehydratase activity"/>
    <property type="evidence" value="ECO:0007669"/>
    <property type="project" value="UniProtKB-UniRule"/>
</dbReference>
<reference evidence="23" key="1">
    <citation type="submission" date="2018-09" db="EMBL/GenBank/DDBJ databases">
        <authorList>
            <person name="Zhu H."/>
        </authorList>
    </citation>
    <scope>NUCLEOTIDE SEQUENCE [LARGE SCALE GENOMIC DNA]</scope>
    <source>
        <strain evidence="23">K1S02-23</strain>
    </source>
</reference>
<feature type="domain" description="YjeF C-terminal" evidence="20">
    <location>
        <begin position="238"/>
        <end position="507"/>
    </location>
</feature>
<dbReference type="AlphaFoldDB" id="A0A3A3G0E5"/>
<protein>
    <recommendedName>
        <fullName evidence="19">Bifunctional NAD(P)H-hydrate repair enzyme</fullName>
    </recommendedName>
    <alternativeName>
        <fullName evidence="19">Nicotinamide nucleotide repair protein</fullName>
    </alternativeName>
    <domain>
        <recommendedName>
            <fullName evidence="19">ADP-dependent (S)-NAD(P)H-hydrate dehydratase</fullName>
            <ecNumber evidence="19">4.2.1.136</ecNumber>
        </recommendedName>
        <alternativeName>
            <fullName evidence="19">ADP-dependent NAD(P)HX dehydratase</fullName>
        </alternativeName>
    </domain>
    <domain>
        <recommendedName>
            <fullName evidence="19">NAD(P)H-hydrate epimerase</fullName>
            <ecNumber evidence="19">5.1.99.6</ecNumber>
        </recommendedName>
    </domain>
</protein>
<evidence type="ECO:0000313" key="23">
    <source>
        <dbReference type="Proteomes" id="UP000266327"/>
    </source>
</evidence>
<comment type="catalytic activity">
    <reaction evidence="16 17 19">
        <text>(6S)-NADPHX + ADP = AMP + phosphate + NADPH + H(+)</text>
        <dbReference type="Rhea" id="RHEA:32235"/>
        <dbReference type="ChEBI" id="CHEBI:15378"/>
        <dbReference type="ChEBI" id="CHEBI:43474"/>
        <dbReference type="ChEBI" id="CHEBI:57783"/>
        <dbReference type="ChEBI" id="CHEBI:64076"/>
        <dbReference type="ChEBI" id="CHEBI:456215"/>
        <dbReference type="ChEBI" id="CHEBI:456216"/>
        <dbReference type="EC" id="4.2.1.136"/>
    </reaction>
</comment>
<keyword evidence="23" id="KW-1185">Reference proteome</keyword>
<feature type="binding site" evidence="18">
    <location>
        <position position="170"/>
    </location>
    <ligand>
        <name>(6S)-NADPHX</name>
        <dbReference type="ChEBI" id="CHEBI:64076"/>
    </ligand>
</feature>
<evidence type="ECO:0000256" key="3">
    <source>
        <dbReference type="ARBA" id="ARBA00006001"/>
    </source>
</evidence>
<feature type="binding site" evidence="17">
    <location>
        <begin position="417"/>
        <end position="421"/>
    </location>
    <ligand>
        <name>AMP</name>
        <dbReference type="ChEBI" id="CHEBI:456215"/>
    </ligand>
</feature>
<dbReference type="NCBIfam" id="TIGR00196">
    <property type="entry name" value="yjeF_cterm"/>
    <property type="match status" value="1"/>
</dbReference>
<comment type="cofactor">
    <cofactor evidence="18 19">
        <name>K(+)</name>
        <dbReference type="ChEBI" id="CHEBI:29103"/>
    </cofactor>
    <text evidence="18 19">Binds 1 potassium ion per subunit.</text>
</comment>
<evidence type="ECO:0000259" key="20">
    <source>
        <dbReference type="PROSITE" id="PS51383"/>
    </source>
</evidence>
<feature type="binding site" evidence="18">
    <location>
        <position position="62"/>
    </location>
    <ligand>
        <name>K(+)</name>
        <dbReference type="ChEBI" id="CHEBI:29103"/>
    </ligand>
</feature>
<comment type="similarity">
    <text evidence="3 19">In the N-terminal section; belongs to the NnrE/AIBP family.</text>
</comment>
<dbReference type="Pfam" id="PF01256">
    <property type="entry name" value="Carb_kinase"/>
    <property type="match status" value="1"/>
</dbReference>
<name>A0A3A3G0E5_9BURK</name>
<feature type="binding site" evidence="17">
    <location>
        <position position="446"/>
    </location>
    <ligand>
        <name>AMP</name>
        <dbReference type="ChEBI" id="CHEBI:456215"/>
    </ligand>
</feature>
<comment type="similarity">
    <text evidence="4 19">In the C-terminal section; belongs to the NnrD/CARKD family.</text>
</comment>
<evidence type="ECO:0000313" key="22">
    <source>
        <dbReference type="EMBL" id="RJG01105.1"/>
    </source>
</evidence>
<dbReference type="InterPro" id="IPR000631">
    <property type="entry name" value="CARKD"/>
</dbReference>
<dbReference type="CDD" id="cd01171">
    <property type="entry name" value="YXKO-related"/>
    <property type="match status" value="1"/>
</dbReference>
<evidence type="ECO:0000256" key="1">
    <source>
        <dbReference type="ARBA" id="ARBA00000013"/>
    </source>
</evidence>
<evidence type="ECO:0000256" key="9">
    <source>
        <dbReference type="ARBA" id="ARBA00022958"/>
    </source>
</evidence>
<evidence type="ECO:0000256" key="5">
    <source>
        <dbReference type="ARBA" id="ARBA00022723"/>
    </source>
</evidence>
<dbReference type="EC" id="4.2.1.136" evidence="19"/>
<feature type="binding site" evidence="17">
    <location>
        <position position="273"/>
    </location>
    <ligand>
        <name>(6S)-NADPHX</name>
        <dbReference type="ChEBI" id="CHEBI:64076"/>
    </ligand>
</feature>
<comment type="caution">
    <text evidence="22">The sequence shown here is derived from an EMBL/GenBank/DDBJ whole genome shotgun (WGS) entry which is preliminary data.</text>
</comment>
<dbReference type="Pfam" id="PF03853">
    <property type="entry name" value="YjeF_N"/>
    <property type="match status" value="1"/>
</dbReference>
<keyword evidence="10 17" id="KW-0520">NAD</keyword>
<dbReference type="GO" id="GO:0110051">
    <property type="term" value="P:metabolite repair"/>
    <property type="evidence" value="ECO:0007669"/>
    <property type="project" value="TreeGrafter"/>
</dbReference>